<dbReference type="OrthoDB" id="9811557at2"/>
<dbReference type="Gene3D" id="3.30.465.10">
    <property type="match status" value="1"/>
</dbReference>
<dbReference type="SUPFAM" id="SSF55103">
    <property type="entry name" value="FAD-linked oxidases, C-terminal domain"/>
    <property type="match status" value="1"/>
</dbReference>
<dbReference type="InterPro" id="IPR036318">
    <property type="entry name" value="FAD-bd_PCMH-like_sf"/>
</dbReference>
<keyword evidence="5" id="KW-1185">Reference proteome</keyword>
<evidence type="ECO:0000256" key="2">
    <source>
        <dbReference type="ARBA" id="ARBA00022827"/>
    </source>
</evidence>
<dbReference type="GO" id="GO:0003824">
    <property type="term" value="F:catalytic activity"/>
    <property type="evidence" value="ECO:0007669"/>
    <property type="project" value="InterPro"/>
</dbReference>
<accession>A0A5C8P7A1</accession>
<proteinExistence type="predicted"/>
<name>A0A5C8P7A1_9HYPH</name>
<evidence type="ECO:0000256" key="1">
    <source>
        <dbReference type="ARBA" id="ARBA00022630"/>
    </source>
</evidence>
<dbReference type="GO" id="GO:0071949">
    <property type="term" value="F:FAD binding"/>
    <property type="evidence" value="ECO:0007669"/>
    <property type="project" value="InterPro"/>
</dbReference>
<dbReference type="EMBL" id="VDUZ01000092">
    <property type="protein sequence ID" value="TXL69247.1"/>
    <property type="molecule type" value="Genomic_DNA"/>
</dbReference>
<evidence type="ECO:0000313" key="4">
    <source>
        <dbReference type="EMBL" id="TXL69247.1"/>
    </source>
</evidence>
<evidence type="ECO:0000313" key="5">
    <source>
        <dbReference type="Proteomes" id="UP000321638"/>
    </source>
</evidence>
<dbReference type="Pfam" id="PF01565">
    <property type="entry name" value="FAD_binding_4"/>
    <property type="match status" value="1"/>
</dbReference>
<evidence type="ECO:0000259" key="3">
    <source>
        <dbReference type="PROSITE" id="PS51387"/>
    </source>
</evidence>
<keyword evidence="1" id="KW-0285">Flavoprotein</keyword>
<dbReference type="InterPro" id="IPR016166">
    <property type="entry name" value="FAD-bd_PCMH"/>
</dbReference>
<dbReference type="InterPro" id="IPR016164">
    <property type="entry name" value="FAD-linked_Oxase-like_C"/>
</dbReference>
<dbReference type="InterPro" id="IPR006094">
    <property type="entry name" value="Oxid_FAD_bind_N"/>
</dbReference>
<feature type="domain" description="FAD-binding PCMH-type" evidence="3">
    <location>
        <begin position="1"/>
        <end position="182"/>
    </location>
</feature>
<dbReference type="Proteomes" id="UP000321638">
    <property type="component" value="Unassembled WGS sequence"/>
</dbReference>
<protein>
    <submittedName>
        <fullName evidence="4">FAD-binding protein</fullName>
    </submittedName>
</protein>
<dbReference type="SUPFAM" id="SSF56176">
    <property type="entry name" value="FAD-binding/transporter-associated domain-like"/>
    <property type="match status" value="1"/>
</dbReference>
<keyword evidence="2" id="KW-0274">FAD</keyword>
<reference evidence="4 5" key="1">
    <citation type="submission" date="2019-06" db="EMBL/GenBank/DDBJ databases">
        <title>New taxonomy in bacterial strain CC-CFT640, isolated from vineyard.</title>
        <authorList>
            <person name="Lin S.-Y."/>
            <person name="Tsai C.-F."/>
            <person name="Young C.-C."/>
        </authorList>
    </citation>
    <scope>NUCLEOTIDE SEQUENCE [LARGE SCALE GENOMIC DNA]</scope>
    <source>
        <strain evidence="4 5">CC-CFT640</strain>
    </source>
</reference>
<dbReference type="PROSITE" id="PS51387">
    <property type="entry name" value="FAD_PCMH"/>
    <property type="match status" value="1"/>
</dbReference>
<gene>
    <name evidence="4" type="ORF">FHP25_39785</name>
</gene>
<dbReference type="AlphaFoldDB" id="A0A5C8P7A1"/>
<dbReference type="PANTHER" id="PTHR11748:SF103">
    <property type="entry name" value="GLYCOLATE OXIDASE SUBUNIT GLCE"/>
    <property type="match status" value="1"/>
</dbReference>
<sequence length="409" mass="42302">MSVIQPRDAAELQRAVAWALNDGVALEVEGRGSKRAYGPPQRAAQTLSLAALDGVVDYQPEELVLTARAGTALREIEALLAQRRQMLAFEPPDLGAILGGAPGAGSLAGALMCNLAGPRRICAGAARDHFIGFQGVNGRAEAFKSGGKMVKNVTGYDLSKLMAGSLGTLAVLDEITVKVVPAPEKVHTLLLVGLDDGVAIAALCDAMGSPHEVSGAAHLPAALAARSSVDMVARQAVAVTAIRVEGVAPSVAARMAALRAQLAAAAPAMEELHTMRSRAFWEEVRDVRLLAPGSAGFQPAHLWKISCPPTEGARVVDAIRAQRPDAQAQYDWSGGLVWLALAGGDAAPGLVRGALAACGGHATLVRAPEAVRAAVPVFHPQPAALAALSRRVKESFDPKGLFNAGRLGI</sequence>
<dbReference type="InterPro" id="IPR016169">
    <property type="entry name" value="FAD-bd_PCMH_sub2"/>
</dbReference>
<organism evidence="4 5">
    <name type="scientific">Vineibacter terrae</name>
    <dbReference type="NCBI Taxonomy" id="2586908"/>
    <lineage>
        <taxon>Bacteria</taxon>
        <taxon>Pseudomonadati</taxon>
        <taxon>Pseudomonadota</taxon>
        <taxon>Alphaproteobacteria</taxon>
        <taxon>Hyphomicrobiales</taxon>
        <taxon>Vineibacter</taxon>
    </lineage>
</organism>
<dbReference type="RefSeq" id="WP_147852578.1">
    <property type="nucleotide sequence ID" value="NZ_VDUZ01000092.1"/>
</dbReference>
<comment type="caution">
    <text evidence="4">The sequence shown here is derived from an EMBL/GenBank/DDBJ whole genome shotgun (WGS) entry which is preliminary data.</text>
</comment>
<dbReference type="PANTHER" id="PTHR11748">
    <property type="entry name" value="D-LACTATE DEHYDROGENASE"/>
    <property type="match status" value="1"/>
</dbReference>